<feature type="non-terminal residue" evidence="1">
    <location>
        <position position="1"/>
    </location>
</feature>
<gene>
    <name evidence="1" type="ORF">PMAYCL1PPCAC_00842</name>
</gene>
<name>A0AAN5C5D7_9BILA</name>
<comment type="caution">
    <text evidence="1">The sequence shown here is derived from an EMBL/GenBank/DDBJ whole genome shotgun (WGS) entry which is preliminary data.</text>
</comment>
<reference evidence="2" key="1">
    <citation type="submission" date="2022-10" db="EMBL/GenBank/DDBJ databases">
        <title>Genome assembly of Pristionchus species.</title>
        <authorList>
            <person name="Yoshida K."/>
            <person name="Sommer R.J."/>
        </authorList>
    </citation>
    <scope>NUCLEOTIDE SEQUENCE [LARGE SCALE GENOMIC DNA]</scope>
    <source>
        <strain evidence="2">RS5460</strain>
    </source>
</reference>
<proteinExistence type="predicted"/>
<keyword evidence="2" id="KW-1185">Reference proteome</keyword>
<evidence type="ECO:0000313" key="1">
    <source>
        <dbReference type="EMBL" id="GMR30647.1"/>
    </source>
</evidence>
<dbReference type="AlphaFoldDB" id="A0AAN5C5D7"/>
<protein>
    <submittedName>
        <fullName evidence="1">Uncharacterized protein</fullName>
    </submittedName>
</protein>
<evidence type="ECO:0000313" key="2">
    <source>
        <dbReference type="Proteomes" id="UP001328107"/>
    </source>
</evidence>
<dbReference type="EMBL" id="BTRK01000001">
    <property type="protein sequence ID" value="GMR30647.1"/>
    <property type="molecule type" value="Genomic_DNA"/>
</dbReference>
<sequence>SIPRIYLFFVFSLHIDGTYNRVSKEEIVHVQVDRLTLDFFGSNKIGHHFGPFGIPQTVIVAVEWERKTKEANWVLQLDFEIDGNPVETSEIVGHVRFTHSEALQESALASIDNTDRAPFKRL</sequence>
<accession>A0AAN5C5D7</accession>
<dbReference type="Proteomes" id="UP001328107">
    <property type="component" value="Unassembled WGS sequence"/>
</dbReference>
<organism evidence="1 2">
    <name type="scientific">Pristionchus mayeri</name>
    <dbReference type="NCBI Taxonomy" id="1317129"/>
    <lineage>
        <taxon>Eukaryota</taxon>
        <taxon>Metazoa</taxon>
        <taxon>Ecdysozoa</taxon>
        <taxon>Nematoda</taxon>
        <taxon>Chromadorea</taxon>
        <taxon>Rhabditida</taxon>
        <taxon>Rhabditina</taxon>
        <taxon>Diplogasteromorpha</taxon>
        <taxon>Diplogasteroidea</taxon>
        <taxon>Neodiplogasteridae</taxon>
        <taxon>Pristionchus</taxon>
    </lineage>
</organism>